<sequence>GAPSPMDRIRATKFAVECVSFLEKHAKSSGLSDNPRVYTKDKKSAAVIVINGAQVVCTPVTDLLSDTKFEFRKGYADNEPIEEEMNIRNDFINLRTITYRLTYHPVHLCGYQREADWVLQVSVERHSRRREDTPNGTLANEEESIIDGNGVYSKC</sequence>
<dbReference type="Proteomes" id="UP000789920">
    <property type="component" value="Unassembled WGS sequence"/>
</dbReference>
<accession>A0ACA9RMU3</accession>
<gene>
    <name evidence="1" type="ORF">RPERSI_LOCUS20671</name>
</gene>
<organism evidence="1 2">
    <name type="scientific">Racocetra persica</name>
    <dbReference type="NCBI Taxonomy" id="160502"/>
    <lineage>
        <taxon>Eukaryota</taxon>
        <taxon>Fungi</taxon>
        <taxon>Fungi incertae sedis</taxon>
        <taxon>Mucoromycota</taxon>
        <taxon>Glomeromycotina</taxon>
        <taxon>Glomeromycetes</taxon>
        <taxon>Diversisporales</taxon>
        <taxon>Gigasporaceae</taxon>
        <taxon>Racocetra</taxon>
    </lineage>
</organism>
<reference evidence="1" key="1">
    <citation type="submission" date="2021-06" db="EMBL/GenBank/DDBJ databases">
        <authorList>
            <person name="Kallberg Y."/>
            <person name="Tangrot J."/>
            <person name="Rosling A."/>
        </authorList>
    </citation>
    <scope>NUCLEOTIDE SEQUENCE</scope>
    <source>
        <strain evidence="1">MA461A</strain>
    </source>
</reference>
<proteinExistence type="predicted"/>
<evidence type="ECO:0000313" key="2">
    <source>
        <dbReference type="Proteomes" id="UP000789920"/>
    </source>
</evidence>
<comment type="caution">
    <text evidence="1">The sequence shown here is derived from an EMBL/GenBank/DDBJ whole genome shotgun (WGS) entry which is preliminary data.</text>
</comment>
<name>A0ACA9RMU3_9GLOM</name>
<keyword evidence="2" id="KW-1185">Reference proteome</keyword>
<protein>
    <submittedName>
        <fullName evidence="1">10141_t:CDS:1</fullName>
    </submittedName>
</protein>
<dbReference type="EMBL" id="CAJVQC010058913">
    <property type="protein sequence ID" value="CAG8799204.1"/>
    <property type="molecule type" value="Genomic_DNA"/>
</dbReference>
<feature type="non-terminal residue" evidence="1">
    <location>
        <position position="1"/>
    </location>
</feature>
<evidence type="ECO:0000313" key="1">
    <source>
        <dbReference type="EMBL" id="CAG8799204.1"/>
    </source>
</evidence>
<feature type="non-terminal residue" evidence="1">
    <location>
        <position position="155"/>
    </location>
</feature>